<organism evidence="1 2">
    <name type="scientific">Janibacter melonis</name>
    <dbReference type="NCBI Taxonomy" id="262209"/>
    <lineage>
        <taxon>Bacteria</taxon>
        <taxon>Bacillati</taxon>
        <taxon>Actinomycetota</taxon>
        <taxon>Actinomycetes</taxon>
        <taxon>Micrococcales</taxon>
        <taxon>Intrasporangiaceae</taxon>
        <taxon>Janibacter</taxon>
    </lineage>
</organism>
<dbReference type="RefSeq" id="WP_068276820.1">
    <property type="nucleotide sequence ID" value="NZ_LQZG01000004.1"/>
</dbReference>
<evidence type="ECO:0000313" key="2">
    <source>
        <dbReference type="Proteomes" id="UP000076976"/>
    </source>
</evidence>
<comment type="caution">
    <text evidence="1">The sequence shown here is derived from an EMBL/GenBank/DDBJ whole genome shotgun (WGS) entry which is preliminary data.</text>
</comment>
<name>A0A176Q9F1_9MICO</name>
<reference evidence="1 2" key="1">
    <citation type="submission" date="2016-01" db="EMBL/GenBank/DDBJ databases">
        <title>Janibacter melonis strain CD11_4 genome sequencing and assembly.</title>
        <authorList>
            <person name="Nair G.R."/>
            <person name="Kaur G."/>
            <person name="Chander A.M."/>
            <person name="Mayilraj S."/>
        </authorList>
    </citation>
    <scope>NUCLEOTIDE SEQUENCE [LARGE SCALE GENOMIC DNA]</scope>
    <source>
        <strain evidence="1 2">CD11-4</strain>
    </source>
</reference>
<protein>
    <submittedName>
        <fullName evidence="1">Uncharacterized protein</fullName>
    </submittedName>
</protein>
<keyword evidence="2" id="KW-1185">Reference proteome</keyword>
<dbReference type="Proteomes" id="UP000076976">
    <property type="component" value="Unassembled WGS sequence"/>
</dbReference>
<sequence length="113" mass="11786">MQIDLPHLDDGALAGLLGADVPGALLGLARRVADAGTGLEAAVLVVHRCGELEWRSGAADLYEREVDEVLAELAVVGQDLSALACDLETLSTTVAHRLDLVRAARLPVIGLLP</sequence>
<proteinExistence type="predicted"/>
<dbReference type="STRING" id="262209.AWH69_13230"/>
<evidence type="ECO:0000313" key="1">
    <source>
        <dbReference type="EMBL" id="OAB86304.1"/>
    </source>
</evidence>
<gene>
    <name evidence="1" type="ORF">AWH69_13230</name>
</gene>
<accession>A0A176Q9F1</accession>
<dbReference type="AlphaFoldDB" id="A0A176Q9F1"/>
<dbReference type="EMBL" id="LQZG01000004">
    <property type="protein sequence ID" value="OAB86304.1"/>
    <property type="molecule type" value="Genomic_DNA"/>
</dbReference>